<dbReference type="Proteomes" id="UP000789396">
    <property type="component" value="Unassembled WGS sequence"/>
</dbReference>
<reference evidence="1" key="1">
    <citation type="submission" date="2021-06" db="EMBL/GenBank/DDBJ databases">
        <authorList>
            <person name="Kallberg Y."/>
            <person name="Tangrot J."/>
            <person name="Rosling A."/>
        </authorList>
    </citation>
    <scope>NUCLEOTIDE SEQUENCE</scope>
    <source>
        <strain evidence="1">IN212</strain>
    </source>
</reference>
<feature type="non-terminal residue" evidence="1">
    <location>
        <position position="1"/>
    </location>
</feature>
<dbReference type="AlphaFoldDB" id="A0A9N9NHY9"/>
<proteinExistence type="predicted"/>
<dbReference type="EMBL" id="CAJVPZ010028844">
    <property type="protein sequence ID" value="CAG8732494.1"/>
    <property type="molecule type" value="Genomic_DNA"/>
</dbReference>
<name>A0A9N9NHY9_9GLOM</name>
<accession>A0A9N9NHY9</accession>
<feature type="non-terminal residue" evidence="1">
    <location>
        <position position="186"/>
    </location>
</feature>
<organism evidence="1 2">
    <name type="scientific">Racocetra fulgida</name>
    <dbReference type="NCBI Taxonomy" id="60492"/>
    <lineage>
        <taxon>Eukaryota</taxon>
        <taxon>Fungi</taxon>
        <taxon>Fungi incertae sedis</taxon>
        <taxon>Mucoromycota</taxon>
        <taxon>Glomeromycotina</taxon>
        <taxon>Glomeromycetes</taxon>
        <taxon>Diversisporales</taxon>
        <taxon>Gigasporaceae</taxon>
        <taxon>Racocetra</taxon>
    </lineage>
</organism>
<gene>
    <name evidence="1" type="ORF">RFULGI_LOCUS12243</name>
</gene>
<sequence length="186" mass="21694">KTYKTCANCLINKAEKRKKLDTNNTQPIMETISTQFLCNYIENLISNVENNNGISFEIRIDLNDDIFSEVEPNDLKSIVRIIVDEVEEGDDYREYKQSNRKRIARFDCHGKLTLHVDAPAMEAILKLRHDIIHEKPEDVSTPEEIKQEIRTNLHLDPIQIQAAAEFSFINPKFKPELNRSDPDYYQ</sequence>
<evidence type="ECO:0000313" key="1">
    <source>
        <dbReference type="EMBL" id="CAG8732494.1"/>
    </source>
</evidence>
<evidence type="ECO:0000313" key="2">
    <source>
        <dbReference type="Proteomes" id="UP000789396"/>
    </source>
</evidence>
<comment type="caution">
    <text evidence="1">The sequence shown here is derived from an EMBL/GenBank/DDBJ whole genome shotgun (WGS) entry which is preliminary data.</text>
</comment>
<protein>
    <submittedName>
        <fullName evidence="1">18720_t:CDS:1</fullName>
    </submittedName>
</protein>
<dbReference type="OrthoDB" id="2411931at2759"/>
<keyword evidence="2" id="KW-1185">Reference proteome</keyword>